<dbReference type="OrthoDB" id="9806939at2"/>
<evidence type="ECO:0000313" key="2">
    <source>
        <dbReference type="EMBL" id="SFM96021.1"/>
    </source>
</evidence>
<dbReference type="STRING" id="83765.SAMN05660284_00118"/>
<organism evidence="2 3">
    <name type="scientific">Formivibrio citricus</name>
    <dbReference type="NCBI Taxonomy" id="83765"/>
    <lineage>
        <taxon>Bacteria</taxon>
        <taxon>Pseudomonadati</taxon>
        <taxon>Pseudomonadota</taxon>
        <taxon>Betaproteobacteria</taxon>
        <taxon>Neisseriales</taxon>
        <taxon>Chitinibacteraceae</taxon>
        <taxon>Formivibrio</taxon>
    </lineage>
</organism>
<sequence>MKHWLQATLLSAALAAPVYAAQPQSAEGTGVVQSVDAKAASVTLKHDPIPSLQWPAMTMPFKLAKPELAKGLATGQKVKFTLENSNTGYRITTISVVK</sequence>
<dbReference type="RefSeq" id="WP_091189641.1">
    <property type="nucleotide sequence ID" value="NZ_FOVE01000001.1"/>
</dbReference>
<gene>
    <name evidence="2" type="ORF">SAMN05660284_00118</name>
</gene>
<accession>A0A1I4V4D2</accession>
<dbReference type="Pfam" id="PF11604">
    <property type="entry name" value="CusF_Ec"/>
    <property type="match status" value="1"/>
</dbReference>
<dbReference type="Gene3D" id="2.40.50.320">
    <property type="entry name" value="Copper binding periplasmic protein CusF"/>
    <property type="match status" value="1"/>
</dbReference>
<dbReference type="InterPro" id="IPR042230">
    <property type="entry name" value="CusF_sf"/>
</dbReference>
<protein>
    <submittedName>
        <fullName evidence="2">Cu and Ag efflux protein CusF</fullName>
    </submittedName>
</protein>
<name>A0A1I4V4D2_9NEIS</name>
<keyword evidence="3" id="KW-1185">Reference proteome</keyword>
<dbReference type="EMBL" id="FOVE01000001">
    <property type="protein sequence ID" value="SFM96021.1"/>
    <property type="molecule type" value="Genomic_DNA"/>
</dbReference>
<dbReference type="AlphaFoldDB" id="A0A1I4V4D2"/>
<evidence type="ECO:0000256" key="1">
    <source>
        <dbReference type="SAM" id="SignalP"/>
    </source>
</evidence>
<feature type="chain" id="PRO_5017473565" evidence="1">
    <location>
        <begin position="21"/>
        <end position="98"/>
    </location>
</feature>
<keyword evidence="1" id="KW-0732">Signal</keyword>
<dbReference type="Proteomes" id="UP000242869">
    <property type="component" value="Unassembled WGS sequence"/>
</dbReference>
<proteinExistence type="predicted"/>
<feature type="signal peptide" evidence="1">
    <location>
        <begin position="1"/>
        <end position="20"/>
    </location>
</feature>
<dbReference type="InterPro" id="IPR021647">
    <property type="entry name" value="CusF_Ec"/>
</dbReference>
<evidence type="ECO:0000313" key="3">
    <source>
        <dbReference type="Proteomes" id="UP000242869"/>
    </source>
</evidence>
<reference evidence="3" key="1">
    <citation type="submission" date="2016-10" db="EMBL/GenBank/DDBJ databases">
        <authorList>
            <person name="Varghese N."/>
            <person name="Submissions S."/>
        </authorList>
    </citation>
    <scope>NUCLEOTIDE SEQUENCE [LARGE SCALE GENOMIC DNA]</scope>
    <source>
        <strain evidence="3">DSM 6150</strain>
    </source>
</reference>